<feature type="transmembrane region" description="Helical" evidence="11">
    <location>
        <begin position="42"/>
        <end position="59"/>
    </location>
</feature>
<dbReference type="InterPro" id="IPR037294">
    <property type="entry name" value="ABC_BtuC-like"/>
</dbReference>
<dbReference type="GO" id="GO:0071281">
    <property type="term" value="P:cellular response to iron ion"/>
    <property type="evidence" value="ECO:0007669"/>
    <property type="project" value="UniProtKB-ARBA"/>
</dbReference>
<dbReference type="EMBL" id="CP031092">
    <property type="protein sequence ID" value="AXF55754.1"/>
    <property type="molecule type" value="Genomic_DNA"/>
</dbReference>
<organism evidence="12 13">
    <name type="scientific">Salicibibacter kimchii</name>
    <dbReference type="NCBI Taxonomy" id="2099786"/>
    <lineage>
        <taxon>Bacteria</taxon>
        <taxon>Bacillati</taxon>
        <taxon>Bacillota</taxon>
        <taxon>Bacilli</taxon>
        <taxon>Bacillales</taxon>
        <taxon>Bacillaceae</taxon>
        <taxon>Salicibibacter</taxon>
    </lineage>
</organism>
<evidence type="ECO:0000256" key="4">
    <source>
        <dbReference type="ARBA" id="ARBA00022475"/>
    </source>
</evidence>
<protein>
    <recommendedName>
        <fullName evidence="9">Manganese transport system membrane protein MntC</fullName>
    </recommendedName>
</protein>
<evidence type="ECO:0000256" key="6">
    <source>
        <dbReference type="ARBA" id="ARBA00022989"/>
    </source>
</evidence>
<evidence type="ECO:0000256" key="9">
    <source>
        <dbReference type="ARBA" id="ARBA00073179"/>
    </source>
</evidence>
<dbReference type="FunFam" id="1.10.3470.10:FF:000003">
    <property type="entry name" value="Iron ABC transporter permease SitD"/>
    <property type="match status" value="1"/>
</dbReference>
<dbReference type="OrthoDB" id="9788905at2"/>
<keyword evidence="4" id="KW-1003">Cell membrane</keyword>
<dbReference type="Pfam" id="PF00950">
    <property type="entry name" value="ABC-3"/>
    <property type="match status" value="1"/>
</dbReference>
<dbReference type="GO" id="GO:0010043">
    <property type="term" value="P:response to zinc ion"/>
    <property type="evidence" value="ECO:0007669"/>
    <property type="project" value="TreeGrafter"/>
</dbReference>
<dbReference type="Gene3D" id="1.10.3470.10">
    <property type="entry name" value="ABC transporter involved in vitamin B12 uptake, BtuC"/>
    <property type="match status" value="1"/>
</dbReference>
<dbReference type="CDD" id="cd06550">
    <property type="entry name" value="TM_ABC_iron-siderophores_like"/>
    <property type="match status" value="1"/>
</dbReference>
<evidence type="ECO:0000256" key="1">
    <source>
        <dbReference type="ARBA" id="ARBA00004651"/>
    </source>
</evidence>
<keyword evidence="3 10" id="KW-0813">Transport</keyword>
<comment type="subcellular location">
    <subcellularLocation>
        <location evidence="1 10">Cell membrane</location>
        <topology evidence="1 10">Multi-pass membrane protein</topology>
    </subcellularLocation>
</comment>
<dbReference type="RefSeq" id="WP_114371919.1">
    <property type="nucleotide sequence ID" value="NZ_CP031092.1"/>
</dbReference>
<dbReference type="GO" id="GO:0043190">
    <property type="term" value="C:ATP-binding cassette (ABC) transporter complex"/>
    <property type="evidence" value="ECO:0007669"/>
    <property type="project" value="InterPro"/>
</dbReference>
<evidence type="ECO:0000256" key="8">
    <source>
        <dbReference type="ARBA" id="ARBA00057828"/>
    </source>
</evidence>
<proteinExistence type="inferred from homology"/>
<evidence type="ECO:0000313" key="13">
    <source>
        <dbReference type="Proteomes" id="UP000252100"/>
    </source>
</evidence>
<evidence type="ECO:0000313" key="12">
    <source>
        <dbReference type="EMBL" id="AXF55754.1"/>
    </source>
</evidence>
<dbReference type="PANTHER" id="PTHR30477">
    <property type="entry name" value="ABC-TRANSPORTER METAL-BINDING PROTEIN"/>
    <property type="match status" value="1"/>
</dbReference>
<feature type="transmembrane region" description="Helical" evidence="11">
    <location>
        <begin position="65"/>
        <end position="85"/>
    </location>
</feature>
<reference evidence="12 13" key="1">
    <citation type="journal article" date="2018" name="J. Microbiol.">
        <title>Salicibibacter kimchii gen. nov., sp. nov., a moderately halophilic and alkalitolerant bacterium in the family Bacillaceae, isolated from kimchi.</title>
        <authorList>
            <person name="Jang J.Y."/>
            <person name="Oh Y.J."/>
            <person name="Lim S.K."/>
            <person name="Park H.K."/>
            <person name="Lee C."/>
            <person name="Kim J.Y."/>
            <person name="Lee M.A."/>
            <person name="Choi H.J."/>
        </authorList>
    </citation>
    <scope>NUCLEOTIDE SEQUENCE [LARGE SCALE GENOMIC DNA]</scope>
    <source>
        <strain evidence="12 13">NKC1-1</strain>
    </source>
</reference>
<evidence type="ECO:0000256" key="7">
    <source>
        <dbReference type="ARBA" id="ARBA00023136"/>
    </source>
</evidence>
<feature type="transmembrane region" description="Helical" evidence="11">
    <location>
        <begin position="200"/>
        <end position="220"/>
    </location>
</feature>
<keyword evidence="6 11" id="KW-1133">Transmembrane helix</keyword>
<dbReference type="Proteomes" id="UP000252100">
    <property type="component" value="Chromosome"/>
</dbReference>
<gene>
    <name evidence="12" type="ORF">DT065_06765</name>
</gene>
<dbReference type="InterPro" id="IPR036388">
    <property type="entry name" value="WH-like_DNA-bd_sf"/>
</dbReference>
<accession>A0A345BXS3</accession>
<dbReference type="AlphaFoldDB" id="A0A345BXS3"/>
<evidence type="ECO:0000256" key="3">
    <source>
        <dbReference type="ARBA" id="ARBA00022448"/>
    </source>
</evidence>
<evidence type="ECO:0000256" key="5">
    <source>
        <dbReference type="ARBA" id="ARBA00022692"/>
    </source>
</evidence>
<feature type="transmembrane region" description="Helical" evidence="11">
    <location>
        <begin position="139"/>
        <end position="159"/>
    </location>
</feature>
<comment type="function">
    <text evidence="8">This protein is probably a component of a manganese permease, a binding protein-dependent, ATP-driven transport system.</text>
</comment>
<dbReference type="GO" id="GO:0055085">
    <property type="term" value="P:transmembrane transport"/>
    <property type="evidence" value="ECO:0007669"/>
    <property type="project" value="InterPro"/>
</dbReference>
<dbReference type="KEGG" id="rue:DT065_06765"/>
<feature type="transmembrane region" description="Helical" evidence="11">
    <location>
        <begin position="12"/>
        <end position="33"/>
    </location>
</feature>
<name>A0A345BXS3_9BACI</name>
<dbReference type="InterPro" id="IPR001626">
    <property type="entry name" value="ABC_TroCD"/>
</dbReference>
<evidence type="ECO:0000256" key="10">
    <source>
        <dbReference type="RuleBase" id="RU003943"/>
    </source>
</evidence>
<sequence length="433" mass="47882">MFEILVYPNVQWVLIGTTALGIASGVLGSFALLRRQSLISDAMSHASLPGICIAFLIVGEKMMGALLLGAGLTAYLGTYCVQAIIHHTRLKTDAAIGLVLSVFFGIGIVLLTFINNLPIGGQAGLNEFIFGQAAAMTSADVRVISSVALILVIITILLFKELKLLIFDSEFAQGIGLPTTILNGLLMTMIVAAVVIGLQAVGVVLMVAMLIAPAITARYWTDRLDIMVVLSGIFGAISGILGTMISAPISGMPTGPLIIVAASMVFFASLIVAPKKGLLVKAYRLWHLRKQTAREQMLQSLYELAEERYQTLRSFEEAFAREDIQALRPLSERRFQKTLNNLKRYGEIAAREQGYELTASGRETAHKITLNNRYMQIYSMHEVRFANLHMEKRNWDFLSLPEEEQGRLHALLHEHHLEPKLLQILRQEEGYFR</sequence>
<dbReference type="PANTHER" id="PTHR30477:SF3">
    <property type="entry name" value="METAL TRANSPORT SYSTEM MEMBRANE PROTEIN CT_069-RELATED"/>
    <property type="match status" value="1"/>
</dbReference>
<feature type="transmembrane region" description="Helical" evidence="11">
    <location>
        <begin position="255"/>
        <end position="274"/>
    </location>
</feature>
<feature type="transmembrane region" description="Helical" evidence="11">
    <location>
        <begin position="227"/>
        <end position="249"/>
    </location>
</feature>
<evidence type="ECO:0000256" key="11">
    <source>
        <dbReference type="SAM" id="Phobius"/>
    </source>
</evidence>
<keyword evidence="7 11" id="KW-0472">Membrane</keyword>
<dbReference type="Gene3D" id="1.10.10.10">
    <property type="entry name" value="Winged helix-like DNA-binding domain superfamily/Winged helix DNA-binding domain"/>
    <property type="match status" value="1"/>
</dbReference>
<feature type="transmembrane region" description="Helical" evidence="11">
    <location>
        <begin position="171"/>
        <end position="194"/>
    </location>
</feature>
<dbReference type="SUPFAM" id="SSF81345">
    <property type="entry name" value="ABC transporter involved in vitamin B12 uptake, BtuC"/>
    <property type="match status" value="1"/>
</dbReference>
<keyword evidence="13" id="KW-1185">Reference proteome</keyword>
<feature type="transmembrane region" description="Helical" evidence="11">
    <location>
        <begin position="97"/>
        <end position="119"/>
    </location>
</feature>
<comment type="similarity">
    <text evidence="2 10">Belongs to the ABC-3 integral membrane protein family.</text>
</comment>
<evidence type="ECO:0000256" key="2">
    <source>
        <dbReference type="ARBA" id="ARBA00008034"/>
    </source>
</evidence>
<keyword evidence="5 10" id="KW-0812">Transmembrane</keyword>